<reference evidence="2" key="1">
    <citation type="submission" date="2018-08" db="EMBL/GenBank/DDBJ databases">
        <authorList>
            <person name="Ferrada E.E."/>
            <person name="Latorre B.A."/>
        </authorList>
    </citation>
    <scope>NUCLEOTIDE SEQUENCE [LARGE SCALE GENOMIC DNA]</scope>
    <source>
        <strain evidence="2">Propionibacterium_australiense1</strain>
    </source>
</reference>
<sequence length="133" mass="15032">MTRTTDYEVIVHREVYPEGSWWVFDIPALGAAGQTTRLADVAPESRSIIAMWDEDGPDEADVHVTVRLEGEAEARRIWEQSEAEERAARAALDRAAARRREAVALLRDKQHYSAADAARVLGVSRQRIYQLSR</sequence>
<dbReference type="AlphaFoldDB" id="A0A383S8W8"/>
<keyword evidence="3" id="KW-1185">Reference proteome</keyword>
<proteinExistence type="predicted"/>
<name>A0A383S8W8_9ACTN</name>
<evidence type="ECO:0000313" key="1">
    <source>
        <dbReference type="EMBL" id="RLP06844.1"/>
    </source>
</evidence>
<gene>
    <name evidence="1" type="ORF">D7U36_12165</name>
    <name evidence="2" type="ORF">PROPAUS_2481</name>
</gene>
<reference evidence="3" key="2">
    <citation type="submission" date="2018-08" db="EMBL/GenBank/DDBJ databases">
        <authorList>
            <person name="Hornung B."/>
        </authorList>
    </citation>
    <scope>NUCLEOTIDE SEQUENCE [LARGE SCALE GENOMIC DNA]</scope>
</reference>
<evidence type="ECO:0000313" key="2">
    <source>
        <dbReference type="EMBL" id="SYZ34465.1"/>
    </source>
</evidence>
<dbReference type="Proteomes" id="UP000279336">
    <property type="component" value="Unassembled WGS sequence"/>
</dbReference>
<accession>A0A383S8W8</accession>
<evidence type="ECO:0000313" key="4">
    <source>
        <dbReference type="Proteomes" id="UP000279336"/>
    </source>
</evidence>
<evidence type="ECO:0000313" key="3">
    <source>
        <dbReference type="Proteomes" id="UP000263928"/>
    </source>
</evidence>
<reference evidence="1 4" key="3">
    <citation type="submission" date="2018-10" db="EMBL/GenBank/DDBJ databases">
        <title>Propionibacterium australiense Genome Sequencing and Assembly.</title>
        <authorList>
            <person name="Bernier A.-M."/>
            <person name="Bernard K."/>
        </authorList>
    </citation>
    <scope>NUCLEOTIDE SEQUENCE [LARGE SCALE GENOMIC DNA]</scope>
    <source>
        <strain evidence="1 4">NML98A078</strain>
    </source>
</reference>
<dbReference type="EMBL" id="RCIW01000022">
    <property type="protein sequence ID" value="RLP06844.1"/>
    <property type="molecule type" value="Genomic_DNA"/>
</dbReference>
<dbReference type="OrthoDB" id="5772641at2"/>
<dbReference type="Proteomes" id="UP000263928">
    <property type="component" value="Unassembled WGS sequence"/>
</dbReference>
<dbReference type="EMBL" id="UNQJ01000026">
    <property type="protein sequence ID" value="SYZ34465.1"/>
    <property type="molecule type" value="Genomic_DNA"/>
</dbReference>
<protein>
    <submittedName>
        <fullName evidence="1">XRE family transcriptional regulator</fullName>
    </submittedName>
</protein>
<organism evidence="2 3">
    <name type="scientific">Propionibacterium australiense</name>
    <dbReference type="NCBI Taxonomy" id="119981"/>
    <lineage>
        <taxon>Bacteria</taxon>
        <taxon>Bacillati</taxon>
        <taxon>Actinomycetota</taxon>
        <taxon>Actinomycetes</taxon>
        <taxon>Propionibacteriales</taxon>
        <taxon>Propionibacteriaceae</taxon>
        <taxon>Propionibacterium</taxon>
    </lineage>
</organism>
<dbReference type="RefSeq" id="WP_119162769.1">
    <property type="nucleotide sequence ID" value="NZ_LR134442.1"/>
</dbReference>